<dbReference type="PANTHER" id="PTHR34512:SF30">
    <property type="entry name" value="OUTER MEMBRANE PROTEIN ASSEMBLY FACTOR BAMB"/>
    <property type="match status" value="1"/>
</dbReference>
<reference evidence="3" key="1">
    <citation type="journal article" date="2014" name="Int. J. Syst. Evol. Microbiol.">
        <title>Complete genome sequence of Corynebacterium casei LMG S-19264T (=DSM 44701T), isolated from a smear-ripened cheese.</title>
        <authorList>
            <consortium name="US DOE Joint Genome Institute (JGI-PGF)"/>
            <person name="Walter F."/>
            <person name="Albersmeier A."/>
            <person name="Kalinowski J."/>
            <person name="Ruckert C."/>
        </authorList>
    </citation>
    <scope>NUCLEOTIDE SEQUENCE</scope>
    <source>
        <strain evidence="3">JCM 3086</strain>
    </source>
</reference>
<dbReference type="EMBL" id="BMQA01000113">
    <property type="protein sequence ID" value="GGJ69512.1"/>
    <property type="molecule type" value="Genomic_DNA"/>
</dbReference>
<organism evidence="3 4">
    <name type="scientific">Streptomyces brasiliensis</name>
    <dbReference type="NCBI Taxonomy" id="1954"/>
    <lineage>
        <taxon>Bacteria</taxon>
        <taxon>Bacillati</taxon>
        <taxon>Actinomycetota</taxon>
        <taxon>Actinomycetes</taxon>
        <taxon>Kitasatosporales</taxon>
        <taxon>Streptomycetaceae</taxon>
        <taxon>Streptomyces</taxon>
    </lineage>
</organism>
<feature type="region of interest" description="Disordered" evidence="1">
    <location>
        <begin position="1"/>
        <end position="31"/>
    </location>
</feature>
<evidence type="ECO:0000256" key="1">
    <source>
        <dbReference type="SAM" id="MobiDB-lite"/>
    </source>
</evidence>
<accession>A0A917PBJ5</accession>
<sequence>MLSAGESDRGPSAGSDSRLRETVERMPQQTKAGRLFTVDAPSLKQGHSVPTPGAWATETSYVKSERASISAYSLPKGERRWRIPLAGDVCTATQDVTATGLTAVVFRNRVTKYRFDDRDCDRLLVFDIDSGKELWQTTLPKSTRDYSAPRVTIAKGVVAVAWSGGSAAYRITGGKALWSEEPARCSATGLRGGRNLIGTGSGCRPGRSTREVWQVDTRTGRPVWTYKVPRKYVFATVLSTDPVTVGVMAGDADDDHEDTYVTHVLSLDEHGALRATIPLDDRYLLNFWDARRHNYAVSGDTLYLPTLMERYSRHGDVSYDAGAVVALDLKTGKVRTRFAAEAHQEIVPLRMSGDRLLALQAGDGSGSTTVVKVLAIDPVTGRRTLMLEAEAADADVRSLMDVDDSYEFPVVFEHGRLFFGRAGITGPKRGLKPIGKPREPGTPGDRYIAVAFGTG</sequence>
<comment type="caution">
    <text evidence="3">The sequence shown here is derived from an EMBL/GenBank/DDBJ whole genome shotgun (WGS) entry which is preliminary data.</text>
</comment>
<name>A0A917PBJ5_9ACTN</name>
<evidence type="ECO:0000313" key="4">
    <source>
        <dbReference type="Proteomes" id="UP000657574"/>
    </source>
</evidence>
<dbReference type="InterPro" id="IPR015943">
    <property type="entry name" value="WD40/YVTN_repeat-like_dom_sf"/>
</dbReference>
<keyword evidence="4" id="KW-1185">Reference proteome</keyword>
<dbReference type="Proteomes" id="UP000657574">
    <property type="component" value="Unassembled WGS sequence"/>
</dbReference>
<proteinExistence type="predicted"/>
<dbReference type="InterPro" id="IPR011047">
    <property type="entry name" value="Quinoprotein_ADH-like_sf"/>
</dbReference>
<gene>
    <name evidence="3" type="ORF">GCM10010121_095290</name>
</gene>
<dbReference type="InterPro" id="IPR002372">
    <property type="entry name" value="PQQ_rpt_dom"/>
</dbReference>
<evidence type="ECO:0000259" key="2">
    <source>
        <dbReference type="Pfam" id="PF13360"/>
    </source>
</evidence>
<feature type="domain" description="Pyrrolo-quinoline quinone repeat" evidence="2">
    <location>
        <begin position="49"/>
        <end position="181"/>
    </location>
</feature>
<protein>
    <recommendedName>
        <fullName evidence="2">Pyrrolo-quinoline quinone repeat domain-containing protein</fullName>
    </recommendedName>
</protein>
<dbReference type="AlphaFoldDB" id="A0A917PBJ5"/>
<evidence type="ECO:0000313" key="3">
    <source>
        <dbReference type="EMBL" id="GGJ69512.1"/>
    </source>
</evidence>
<dbReference type="PANTHER" id="PTHR34512">
    <property type="entry name" value="CELL SURFACE PROTEIN"/>
    <property type="match status" value="1"/>
</dbReference>
<reference evidence="3" key="2">
    <citation type="submission" date="2020-09" db="EMBL/GenBank/DDBJ databases">
        <authorList>
            <person name="Sun Q."/>
            <person name="Ohkuma M."/>
        </authorList>
    </citation>
    <scope>NUCLEOTIDE SEQUENCE</scope>
    <source>
        <strain evidence="3">JCM 3086</strain>
    </source>
</reference>
<dbReference type="Gene3D" id="2.130.10.10">
    <property type="entry name" value="YVTN repeat-like/Quinoprotein amine dehydrogenase"/>
    <property type="match status" value="2"/>
</dbReference>
<dbReference type="SUPFAM" id="SSF50998">
    <property type="entry name" value="Quinoprotein alcohol dehydrogenase-like"/>
    <property type="match status" value="1"/>
</dbReference>
<dbReference type="Pfam" id="PF13360">
    <property type="entry name" value="PQQ_2"/>
    <property type="match status" value="1"/>
</dbReference>